<dbReference type="EMBL" id="BARW01030206">
    <property type="protein sequence ID" value="GAJ03815.1"/>
    <property type="molecule type" value="Genomic_DNA"/>
</dbReference>
<reference evidence="1" key="1">
    <citation type="journal article" date="2014" name="Front. Microbiol.">
        <title>High frequency of phylogenetically diverse reductive dehalogenase-homologous genes in deep subseafloor sedimentary metagenomes.</title>
        <authorList>
            <person name="Kawai M."/>
            <person name="Futagami T."/>
            <person name="Toyoda A."/>
            <person name="Takaki Y."/>
            <person name="Nishi S."/>
            <person name="Hori S."/>
            <person name="Arai W."/>
            <person name="Tsubouchi T."/>
            <person name="Morono Y."/>
            <person name="Uchiyama I."/>
            <person name="Ito T."/>
            <person name="Fujiyama A."/>
            <person name="Inagaki F."/>
            <person name="Takami H."/>
        </authorList>
    </citation>
    <scope>NUCLEOTIDE SEQUENCE</scope>
    <source>
        <strain evidence="1">Expedition CK06-06</strain>
    </source>
</reference>
<name>X1VCD0_9ZZZZ</name>
<protein>
    <submittedName>
        <fullName evidence="1">Uncharacterized protein</fullName>
    </submittedName>
</protein>
<sequence>MKVIDSMWFNSPQGSFGFVLGENERGKRKLYAGVVSRLNQKADEQEILSWGNKVNIRMMEDLIAKTKAKA</sequence>
<accession>X1VCD0</accession>
<gene>
    <name evidence="1" type="ORF">S12H4_48350</name>
</gene>
<evidence type="ECO:0000313" key="1">
    <source>
        <dbReference type="EMBL" id="GAJ03815.1"/>
    </source>
</evidence>
<proteinExistence type="predicted"/>
<organism evidence="1">
    <name type="scientific">marine sediment metagenome</name>
    <dbReference type="NCBI Taxonomy" id="412755"/>
    <lineage>
        <taxon>unclassified sequences</taxon>
        <taxon>metagenomes</taxon>
        <taxon>ecological metagenomes</taxon>
    </lineage>
</organism>
<dbReference type="AlphaFoldDB" id="X1VCD0"/>
<comment type="caution">
    <text evidence="1">The sequence shown here is derived from an EMBL/GenBank/DDBJ whole genome shotgun (WGS) entry which is preliminary data.</text>
</comment>